<protein>
    <submittedName>
        <fullName evidence="2">DJ-1 family protein</fullName>
    </submittedName>
</protein>
<dbReference type="EMBL" id="WSRS01000022">
    <property type="protein sequence ID" value="MVX58764.1"/>
    <property type="molecule type" value="Genomic_DNA"/>
</dbReference>
<dbReference type="Pfam" id="PF01965">
    <property type="entry name" value="DJ-1_PfpI"/>
    <property type="match status" value="1"/>
</dbReference>
<dbReference type="InterPro" id="IPR002818">
    <property type="entry name" value="DJ-1/PfpI"/>
</dbReference>
<dbReference type="RefSeq" id="WP_160332577.1">
    <property type="nucleotide sequence ID" value="NZ_JAOBSU010000026.1"/>
</dbReference>
<evidence type="ECO:0000313" key="2">
    <source>
        <dbReference type="EMBL" id="MVX58764.1"/>
    </source>
</evidence>
<dbReference type="AlphaFoldDB" id="A0A7X3KC12"/>
<dbReference type="Gene3D" id="3.40.50.880">
    <property type="match status" value="1"/>
</dbReference>
<dbReference type="OrthoDB" id="9800516at2"/>
<gene>
    <name evidence="2" type="ORF">E5983_03750</name>
</gene>
<proteinExistence type="predicted"/>
<dbReference type="InterPro" id="IPR029062">
    <property type="entry name" value="Class_I_gatase-like"/>
</dbReference>
<feature type="domain" description="DJ-1/PfpI" evidence="1">
    <location>
        <begin position="2"/>
        <end position="161"/>
    </location>
</feature>
<evidence type="ECO:0000259" key="1">
    <source>
        <dbReference type="Pfam" id="PF01965"/>
    </source>
</evidence>
<comment type="caution">
    <text evidence="2">The sequence shown here is derived from an EMBL/GenBank/DDBJ whole genome shotgun (WGS) entry which is preliminary data.</text>
</comment>
<dbReference type="InterPro" id="IPR006287">
    <property type="entry name" value="DJ-1"/>
</dbReference>
<dbReference type="PANTHER" id="PTHR48094:SF12">
    <property type="entry name" value="PARKINSON DISEASE PROTEIN 7 HOMOLOG"/>
    <property type="match status" value="1"/>
</dbReference>
<accession>A0A7X3KC12</accession>
<sequence length="183" mass="19795">MKKIAVLFADGFEEIEALTVVDVLRRADFDCQMIGLEAQTTGSHGITVKMDQVWSPDLPLFDLVVLPGGMPGAKNLRDHEQLMAWVSRTEASGHLVAAICAAPIALEKAGLLDNRTYTSYDGFDQQIQAGQYKKETVVQDGRVITSRGPASALAFAYALVDALGGDSQGLRQAMLYSDLFEGN</sequence>
<reference evidence="2 3" key="1">
    <citation type="submission" date="2019-12" db="EMBL/GenBank/DDBJ databases">
        <title>Microbes associate with the intestines of laboratory mice.</title>
        <authorList>
            <person name="Navarre W."/>
            <person name="Wong E."/>
        </authorList>
    </citation>
    <scope>NUCLEOTIDE SEQUENCE [LARGE SCALE GENOMIC DNA]</scope>
    <source>
        <strain evidence="2 3">NM51_B2-22</strain>
    </source>
</reference>
<dbReference type="CDD" id="cd03135">
    <property type="entry name" value="GATase1_DJ-1"/>
    <property type="match status" value="1"/>
</dbReference>
<dbReference type="PANTHER" id="PTHR48094">
    <property type="entry name" value="PROTEIN/NUCLEIC ACID DEGLYCASE DJ-1-RELATED"/>
    <property type="match status" value="1"/>
</dbReference>
<dbReference type="Proteomes" id="UP000461595">
    <property type="component" value="Unassembled WGS sequence"/>
</dbReference>
<dbReference type="GO" id="GO:0005737">
    <property type="term" value="C:cytoplasm"/>
    <property type="evidence" value="ECO:0007669"/>
    <property type="project" value="TreeGrafter"/>
</dbReference>
<dbReference type="SUPFAM" id="SSF52317">
    <property type="entry name" value="Class I glutamine amidotransferase-like"/>
    <property type="match status" value="1"/>
</dbReference>
<evidence type="ECO:0000313" key="3">
    <source>
        <dbReference type="Proteomes" id="UP000461595"/>
    </source>
</evidence>
<name>A0A7X3KC12_9STRE</name>
<dbReference type="NCBIfam" id="TIGR01383">
    <property type="entry name" value="not_thiJ"/>
    <property type="match status" value="1"/>
</dbReference>
<dbReference type="InterPro" id="IPR050325">
    <property type="entry name" value="Prot/Nucl_acid_deglycase"/>
</dbReference>
<organism evidence="2 3">
    <name type="scientific">Streptococcus danieliae</name>
    <dbReference type="NCBI Taxonomy" id="747656"/>
    <lineage>
        <taxon>Bacteria</taxon>
        <taxon>Bacillati</taxon>
        <taxon>Bacillota</taxon>
        <taxon>Bacilli</taxon>
        <taxon>Lactobacillales</taxon>
        <taxon>Streptococcaceae</taxon>
        <taxon>Streptococcus</taxon>
    </lineage>
</organism>